<organism evidence="6 7">
    <name type="scientific">Enterocloster hominis</name>
    <name type="common">ex Hitch et al. 2024</name>
    <dbReference type="NCBI Taxonomy" id="1917870"/>
    <lineage>
        <taxon>Bacteria</taxon>
        <taxon>Bacillati</taxon>
        <taxon>Bacillota</taxon>
        <taxon>Clostridia</taxon>
        <taxon>Lachnospirales</taxon>
        <taxon>Lachnospiraceae</taxon>
        <taxon>Enterocloster</taxon>
    </lineage>
</organism>
<dbReference type="PANTHER" id="PTHR32114">
    <property type="entry name" value="ABC TRANSPORTER ABCH.3"/>
    <property type="match status" value="1"/>
</dbReference>
<evidence type="ECO:0000259" key="5">
    <source>
        <dbReference type="Pfam" id="PF13476"/>
    </source>
</evidence>
<dbReference type="Pfam" id="PF13476">
    <property type="entry name" value="AAA_23"/>
    <property type="match status" value="1"/>
</dbReference>
<feature type="coiled-coil region" evidence="4">
    <location>
        <begin position="685"/>
        <end position="719"/>
    </location>
</feature>
<keyword evidence="7" id="KW-1185">Reference proteome</keyword>
<sequence length="1024" mass="114604">MRPTQLTISAFGPYAGEMKLDMDALGDRGLYLITGDTGAGKTTIFDAITFALYGNASGEARRPKMLRSKYAPMDARTFVEMSFVYNEAGYCVRRNPEYMRAKQRGEGETKEKPDAELRMPDGRVITGDKAVTQEIETLLGLSREQFSQIAMLAQGSFSRLLSGKTEDRGTIFREIFGTRPYQQFQEKLKDQAKALYGQYADTRKSIGQYTDGVIPGEERADLAIRWKEAQKGSLEVMLELLEQMITADMEEEHAADGRMKAIREEMSALGLKLGKAQSASKALKDMEAARLVLDREAPRLAAAQCNYNKEKEGQAERDILMVTITKMEEAMKSYVQYDGLTAGREECLKRIAGLKAMALRTQEEEARWREQLLKDDNELADLKTAGEDYQASRLAIEKLAEYRIRVDSLVRELSEYHRERKNLEQAQELYREADGKRRRADQVYRSLYQRFLDNQAGILARELAEGEPCPVCGSTVHPAPAGTGRADEIRADAGQAGEIRADAGRADEIRADAVWAGEVQADTGRADTVPGGMKPETIFQGPYSDSDVTKELVDQAAKDSEARTREASELSLKAGRLAGGLETRYTRMRQQIDAEVGSWKESWRERLNQAECRADEGAVSSPSGNAASPGGRQHFLKVWEDMLGELKDQLARQETAAKKRSADCRARLKHKEELEKGRVGHQKSLEEAGERKQEALKLLIEAEEREKGLEHQIKELAGKLPFEDRKQAQEELAGKRAAFEAGEKAYREAEKVYHEVNQKVADARSRMEALRAQLEDARIDREVTALGLGRQMEELSAAQGRVRAELESQEQTKSRIHHRLETNRTAYGRILKQKDAMEEIQQQWTWVKSLSDTASGEVGGKEKITFETYVQMAYFERIIARANTRFMVMSGGQYELKRCTEEDNRGKSGLGLNVIDHYNGTQRSVKTLSGGESFQASLSLALGLSDEIQSAAGGIRLDTMFVDEGFGSLDEDTLNLAMKALGDLAEGRRLVGIISHVTELKERIERQIVVVKEKSGGSRARIQV</sequence>
<feature type="domain" description="Rad50/SbcC-type AAA" evidence="5">
    <location>
        <begin position="5"/>
        <end position="193"/>
    </location>
</feature>
<evidence type="ECO:0000313" key="7">
    <source>
        <dbReference type="Proteomes" id="UP001454086"/>
    </source>
</evidence>
<name>A0ABV1D087_9FIRM</name>
<evidence type="ECO:0000256" key="4">
    <source>
        <dbReference type="SAM" id="Coils"/>
    </source>
</evidence>
<dbReference type="PANTHER" id="PTHR32114:SF2">
    <property type="entry name" value="ABC TRANSPORTER ABCH.3"/>
    <property type="match status" value="1"/>
</dbReference>
<gene>
    <name evidence="6" type="ORF">WMQ36_02320</name>
</gene>
<evidence type="ECO:0000256" key="2">
    <source>
        <dbReference type="ARBA" id="ARBA00011322"/>
    </source>
</evidence>
<evidence type="ECO:0000256" key="1">
    <source>
        <dbReference type="ARBA" id="ARBA00006930"/>
    </source>
</evidence>
<dbReference type="Pfam" id="PF13558">
    <property type="entry name" value="SbcC_Walker_B"/>
    <property type="match status" value="1"/>
</dbReference>
<evidence type="ECO:0000256" key="3">
    <source>
        <dbReference type="ARBA" id="ARBA00013368"/>
    </source>
</evidence>
<dbReference type="Proteomes" id="UP001454086">
    <property type="component" value="Unassembled WGS sequence"/>
</dbReference>
<comment type="subunit">
    <text evidence="2">Heterodimer of SbcC and SbcD.</text>
</comment>
<keyword evidence="4" id="KW-0175">Coiled coil</keyword>
<accession>A0ABV1D087</accession>
<dbReference type="EMBL" id="JBBMFM010000005">
    <property type="protein sequence ID" value="MEQ2423800.1"/>
    <property type="molecule type" value="Genomic_DNA"/>
</dbReference>
<comment type="caution">
    <text evidence="6">The sequence shown here is derived from an EMBL/GenBank/DDBJ whole genome shotgun (WGS) entry which is preliminary data.</text>
</comment>
<feature type="coiled-coil region" evidence="4">
    <location>
        <begin position="746"/>
        <end position="812"/>
    </location>
</feature>
<dbReference type="InterPro" id="IPR038729">
    <property type="entry name" value="Rad50/SbcC_AAA"/>
</dbReference>
<feature type="coiled-coil region" evidence="4">
    <location>
        <begin position="399"/>
        <end position="443"/>
    </location>
</feature>
<dbReference type="SUPFAM" id="SSF52540">
    <property type="entry name" value="P-loop containing nucleoside triphosphate hydrolases"/>
    <property type="match status" value="1"/>
</dbReference>
<proteinExistence type="inferred from homology"/>
<dbReference type="RefSeq" id="WP_349117675.1">
    <property type="nucleotide sequence ID" value="NZ_JBBMFM010000005.1"/>
</dbReference>
<evidence type="ECO:0000313" key="6">
    <source>
        <dbReference type="EMBL" id="MEQ2423800.1"/>
    </source>
</evidence>
<dbReference type="Gene3D" id="3.40.50.300">
    <property type="entry name" value="P-loop containing nucleotide triphosphate hydrolases"/>
    <property type="match status" value="2"/>
</dbReference>
<comment type="similarity">
    <text evidence="1">Belongs to the SMC family. SbcC subfamily.</text>
</comment>
<dbReference type="InterPro" id="IPR027417">
    <property type="entry name" value="P-loop_NTPase"/>
</dbReference>
<reference evidence="6 7" key="1">
    <citation type="submission" date="2024-03" db="EMBL/GenBank/DDBJ databases">
        <title>Human intestinal bacterial collection.</title>
        <authorList>
            <person name="Pauvert C."/>
            <person name="Hitch T.C.A."/>
            <person name="Clavel T."/>
        </authorList>
    </citation>
    <scope>NUCLEOTIDE SEQUENCE [LARGE SCALE GENOMIC DNA]</scope>
    <source>
        <strain evidence="6 7">CLA-SR-H021</strain>
    </source>
</reference>
<protein>
    <recommendedName>
        <fullName evidence="3">Nuclease SbcCD subunit C</fullName>
    </recommendedName>
</protein>